<dbReference type="InterPro" id="IPR003661">
    <property type="entry name" value="HisK_dim/P_dom"/>
</dbReference>
<dbReference type="Pfam" id="PF00512">
    <property type="entry name" value="HisKA"/>
    <property type="match status" value="1"/>
</dbReference>
<keyword evidence="6 11" id="KW-0418">Kinase</keyword>
<reference evidence="11 12" key="1">
    <citation type="submission" date="2012-12" db="EMBL/GenBank/DDBJ databases">
        <title>Genome assembly of Fulvivirga imtechensis AK7.</title>
        <authorList>
            <person name="Nupur N."/>
            <person name="Khatri I."/>
            <person name="Kumar R."/>
            <person name="Subramanian S."/>
            <person name="Pinnaka A."/>
        </authorList>
    </citation>
    <scope>NUCLEOTIDE SEQUENCE [LARGE SCALE GENOMIC DNA]</scope>
    <source>
        <strain evidence="11 12">AK7</strain>
    </source>
</reference>
<evidence type="ECO:0000256" key="3">
    <source>
        <dbReference type="ARBA" id="ARBA00022553"/>
    </source>
</evidence>
<dbReference type="PRINTS" id="PR00344">
    <property type="entry name" value="BCTRLSENSOR"/>
</dbReference>
<dbReference type="InterPro" id="IPR036097">
    <property type="entry name" value="HisK_dim/P_sf"/>
</dbReference>
<evidence type="ECO:0000256" key="6">
    <source>
        <dbReference type="ARBA" id="ARBA00022777"/>
    </source>
</evidence>
<keyword evidence="8" id="KW-0902">Two-component regulatory system</keyword>
<dbReference type="EC" id="2.7.13.3" evidence="2"/>
<dbReference type="InterPro" id="IPR003594">
    <property type="entry name" value="HATPase_dom"/>
</dbReference>
<evidence type="ECO:0000256" key="9">
    <source>
        <dbReference type="SAM" id="Phobius"/>
    </source>
</evidence>
<evidence type="ECO:0000313" key="12">
    <source>
        <dbReference type="Proteomes" id="UP000011135"/>
    </source>
</evidence>
<dbReference type="Gene3D" id="1.10.287.130">
    <property type="match status" value="1"/>
</dbReference>
<proteinExistence type="predicted"/>
<dbReference type="STRING" id="1237149.C900_02531"/>
<dbReference type="Gene3D" id="3.30.565.10">
    <property type="entry name" value="Histidine kinase-like ATPase, C-terminal domain"/>
    <property type="match status" value="1"/>
</dbReference>
<dbReference type="SUPFAM" id="SSF55874">
    <property type="entry name" value="ATPase domain of HSP90 chaperone/DNA topoisomerase II/histidine kinase"/>
    <property type="match status" value="1"/>
</dbReference>
<dbReference type="InterPro" id="IPR050351">
    <property type="entry name" value="BphY/WalK/GraS-like"/>
</dbReference>
<dbReference type="RefSeq" id="WP_009579942.1">
    <property type="nucleotide sequence ID" value="NZ_AMZN01000039.1"/>
</dbReference>
<evidence type="ECO:0000256" key="8">
    <source>
        <dbReference type="ARBA" id="ARBA00023012"/>
    </source>
</evidence>
<keyword evidence="9" id="KW-0472">Membrane</keyword>
<dbReference type="AlphaFoldDB" id="L8JTB4"/>
<dbReference type="PANTHER" id="PTHR42878">
    <property type="entry name" value="TWO-COMPONENT HISTIDINE KINASE"/>
    <property type="match status" value="1"/>
</dbReference>
<name>L8JTB4_9BACT</name>
<accession>L8JTB4</accession>
<keyword evidence="5" id="KW-0547">Nucleotide-binding</keyword>
<keyword evidence="3" id="KW-0597">Phosphoprotein</keyword>
<dbReference type="EMBL" id="AMZN01000039">
    <property type="protein sequence ID" value="ELR71468.1"/>
    <property type="molecule type" value="Genomic_DNA"/>
</dbReference>
<dbReference type="Proteomes" id="UP000011135">
    <property type="component" value="Unassembled WGS sequence"/>
</dbReference>
<evidence type="ECO:0000256" key="1">
    <source>
        <dbReference type="ARBA" id="ARBA00000085"/>
    </source>
</evidence>
<dbReference type="InterPro" id="IPR036890">
    <property type="entry name" value="HATPase_C_sf"/>
</dbReference>
<dbReference type="GO" id="GO:0000156">
    <property type="term" value="F:phosphorelay response regulator activity"/>
    <property type="evidence" value="ECO:0007669"/>
    <property type="project" value="TreeGrafter"/>
</dbReference>
<keyword evidence="12" id="KW-1185">Reference proteome</keyword>
<feature type="domain" description="Histidine kinase" evidence="10">
    <location>
        <begin position="86"/>
        <end position="299"/>
    </location>
</feature>
<evidence type="ECO:0000259" key="10">
    <source>
        <dbReference type="PROSITE" id="PS50109"/>
    </source>
</evidence>
<comment type="caution">
    <text evidence="11">The sequence shown here is derived from an EMBL/GenBank/DDBJ whole genome shotgun (WGS) entry which is preliminary data.</text>
</comment>
<dbReference type="PROSITE" id="PS50109">
    <property type="entry name" value="HIS_KIN"/>
    <property type="match status" value="1"/>
</dbReference>
<feature type="transmembrane region" description="Helical" evidence="9">
    <location>
        <begin position="7"/>
        <end position="30"/>
    </location>
</feature>
<evidence type="ECO:0000256" key="4">
    <source>
        <dbReference type="ARBA" id="ARBA00022679"/>
    </source>
</evidence>
<dbReference type="Pfam" id="PF02518">
    <property type="entry name" value="HATPase_c"/>
    <property type="match status" value="1"/>
</dbReference>
<keyword evidence="4" id="KW-0808">Transferase</keyword>
<dbReference type="InterPro" id="IPR005467">
    <property type="entry name" value="His_kinase_dom"/>
</dbReference>
<dbReference type="PANTHER" id="PTHR42878:SF7">
    <property type="entry name" value="SENSOR HISTIDINE KINASE GLRK"/>
    <property type="match status" value="1"/>
</dbReference>
<dbReference type="eggNOG" id="COG4251">
    <property type="taxonomic scope" value="Bacteria"/>
</dbReference>
<keyword evidence="9" id="KW-0812">Transmembrane</keyword>
<feature type="transmembrane region" description="Helical" evidence="9">
    <location>
        <begin position="42"/>
        <end position="59"/>
    </location>
</feature>
<dbReference type="InterPro" id="IPR004358">
    <property type="entry name" value="Sig_transdc_His_kin-like_C"/>
</dbReference>
<comment type="catalytic activity">
    <reaction evidence="1">
        <text>ATP + protein L-histidine = ADP + protein N-phospho-L-histidine.</text>
        <dbReference type="EC" id="2.7.13.3"/>
    </reaction>
</comment>
<dbReference type="SMART" id="SM00387">
    <property type="entry name" value="HATPase_c"/>
    <property type="match status" value="1"/>
</dbReference>
<gene>
    <name evidence="11" type="ORF">C900_02531</name>
</gene>
<keyword evidence="7" id="KW-0067">ATP-binding</keyword>
<evidence type="ECO:0000256" key="2">
    <source>
        <dbReference type="ARBA" id="ARBA00012438"/>
    </source>
</evidence>
<evidence type="ECO:0000313" key="11">
    <source>
        <dbReference type="EMBL" id="ELR71468.1"/>
    </source>
</evidence>
<evidence type="ECO:0000256" key="7">
    <source>
        <dbReference type="ARBA" id="ARBA00022840"/>
    </source>
</evidence>
<dbReference type="GO" id="GO:0007234">
    <property type="term" value="P:osmosensory signaling via phosphorelay pathway"/>
    <property type="evidence" value="ECO:0007669"/>
    <property type="project" value="TreeGrafter"/>
</dbReference>
<dbReference type="SUPFAM" id="SSF47384">
    <property type="entry name" value="Homodimeric domain of signal transducing histidine kinase"/>
    <property type="match status" value="1"/>
</dbReference>
<organism evidence="11 12">
    <name type="scientific">Fulvivirga imtechensis AK7</name>
    <dbReference type="NCBI Taxonomy" id="1237149"/>
    <lineage>
        <taxon>Bacteria</taxon>
        <taxon>Pseudomonadati</taxon>
        <taxon>Bacteroidota</taxon>
        <taxon>Cytophagia</taxon>
        <taxon>Cytophagales</taxon>
        <taxon>Fulvivirgaceae</taxon>
        <taxon>Fulvivirga</taxon>
    </lineage>
</organism>
<dbReference type="GO" id="GO:0000155">
    <property type="term" value="F:phosphorelay sensor kinase activity"/>
    <property type="evidence" value="ECO:0007669"/>
    <property type="project" value="InterPro"/>
</dbReference>
<dbReference type="CDD" id="cd00082">
    <property type="entry name" value="HisKA"/>
    <property type="match status" value="1"/>
</dbReference>
<keyword evidence="9" id="KW-1133">Transmembrane helix</keyword>
<protein>
    <recommendedName>
        <fullName evidence="2">histidine kinase</fullName>
        <ecNumber evidence="2">2.7.13.3</ecNumber>
    </recommendedName>
</protein>
<sequence>MRPSLRIATIYFIIGATWILLSDVAVDTFFDDKHVIRELQTYKGWTFVVLSALLIFALSRQYEKHLNNKIAELRNANQDLKLFFYKASHDLRGPVKSILGLTALMQMNRHDKDMPLMVTHIEQSARKADHLIYDLDQLTNIIEGPLQTAPVNFPALLKKIFARLQAQNPDFANKVNMVSQLNIKECQSHLYLLELIMEKLLENAIVFTAPYRDSPEVAVLINRTREGLSIKVKDNGIGIHESRMHRIFDMFYKGTEASKGSGLGLHIVRLAVERLDGKVLVDSTERIGSTFTALIPLTDNS</sequence>
<evidence type="ECO:0000256" key="5">
    <source>
        <dbReference type="ARBA" id="ARBA00022741"/>
    </source>
</evidence>
<dbReference type="GO" id="GO:0005524">
    <property type="term" value="F:ATP binding"/>
    <property type="evidence" value="ECO:0007669"/>
    <property type="project" value="UniProtKB-KW"/>
</dbReference>
<dbReference type="GO" id="GO:0030295">
    <property type="term" value="F:protein kinase activator activity"/>
    <property type="evidence" value="ECO:0007669"/>
    <property type="project" value="TreeGrafter"/>
</dbReference>
<dbReference type="SMART" id="SM00388">
    <property type="entry name" value="HisKA"/>
    <property type="match status" value="1"/>
</dbReference>